<accession>A0A1D7QNA2</accession>
<evidence type="ECO:0000313" key="5">
    <source>
        <dbReference type="EMBL" id="AOM80152.1"/>
    </source>
</evidence>
<dbReference type="AlphaFoldDB" id="A0A1D7QNA2"/>
<evidence type="ECO:0000256" key="2">
    <source>
        <dbReference type="ARBA" id="ARBA00023125"/>
    </source>
</evidence>
<dbReference type="GO" id="GO:0043565">
    <property type="term" value="F:sequence-specific DNA binding"/>
    <property type="evidence" value="ECO:0007669"/>
    <property type="project" value="InterPro"/>
</dbReference>
<dbReference type="Gene3D" id="1.10.10.60">
    <property type="entry name" value="Homeodomain-like"/>
    <property type="match status" value="1"/>
</dbReference>
<gene>
    <name evidence="5" type="ORF">BFS30_25125</name>
</gene>
<evidence type="ECO:0000256" key="1">
    <source>
        <dbReference type="ARBA" id="ARBA00023015"/>
    </source>
</evidence>
<dbReference type="SMART" id="SM00342">
    <property type="entry name" value="HTH_ARAC"/>
    <property type="match status" value="1"/>
</dbReference>
<dbReference type="PROSITE" id="PS00041">
    <property type="entry name" value="HTH_ARAC_FAMILY_1"/>
    <property type="match status" value="1"/>
</dbReference>
<dbReference type="RefSeq" id="WP_069381814.1">
    <property type="nucleotide sequence ID" value="NZ_CP017141.1"/>
</dbReference>
<dbReference type="Proteomes" id="UP000094313">
    <property type="component" value="Chromosome"/>
</dbReference>
<dbReference type="InterPro" id="IPR053142">
    <property type="entry name" value="PchR_regulatory_protein"/>
</dbReference>
<dbReference type="InterPro" id="IPR018062">
    <property type="entry name" value="HTH_AraC-typ_CS"/>
</dbReference>
<dbReference type="PANTHER" id="PTHR47893">
    <property type="entry name" value="REGULATORY PROTEIN PCHR"/>
    <property type="match status" value="1"/>
</dbReference>
<dbReference type="InterPro" id="IPR018060">
    <property type="entry name" value="HTH_AraC"/>
</dbReference>
<feature type="domain" description="HTH araC/xylS-type" evidence="4">
    <location>
        <begin position="240"/>
        <end position="336"/>
    </location>
</feature>
<protein>
    <recommendedName>
        <fullName evidence="4">HTH araC/xylS-type domain-containing protein</fullName>
    </recommendedName>
</protein>
<reference evidence="5 6" key="1">
    <citation type="submission" date="2016-08" db="EMBL/GenBank/DDBJ databases">
        <authorList>
            <person name="Seilhamer J.J."/>
        </authorList>
    </citation>
    <scope>NUCLEOTIDE SEQUENCE [LARGE SCALE GENOMIC DNA]</scope>
    <source>
        <strain evidence="5 6">DX4</strain>
    </source>
</reference>
<dbReference type="Pfam" id="PF12833">
    <property type="entry name" value="HTH_18"/>
    <property type="match status" value="1"/>
</dbReference>
<keyword evidence="2" id="KW-0238">DNA-binding</keyword>
<dbReference type="PROSITE" id="PS01124">
    <property type="entry name" value="HTH_ARAC_FAMILY_2"/>
    <property type="match status" value="1"/>
</dbReference>
<sequence length="336" mass="38525">MIIIAIMAINVGKDYGAWKKVGGNFEPFSNQGQFIKESRDRYNFSFSDAELLQITTPDLYIVYGDISFKQRQIYFSPNNDKPDMIKLRFTLSGNGTIYNEVNKQRYIFNSNQQNIIYMPELDGTGEYDTNSNYRFFEVHFAKEKFLQLAENSNRPLQILADHLDAGRYSQMAEQNLPISWAMQNCMHDILNCTYTEGLKLLFIESKCTELLVLQAEAFENAVAKNEKFPLQSAYDKDCIYYARDYLIQNILHPPSIPQLAKLCGINEFKLKKGFKSLFNKSIFGYLTDHKLNHAKQLLLEGTPIKSVAFQSGYSSVQHFSNAFKKKFAVSPGKVSG</sequence>
<dbReference type="KEGG" id="psty:BFS30_25125"/>
<dbReference type="OrthoDB" id="799767at2"/>
<dbReference type="InterPro" id="IPR009057">
    <property type="entry name" value="Homeodomain-like_sf"/>
</dbReference>
<evidence type="ECO:0000313" key="6">
    <source>
        <dbReference type="Proteomes" id="UP000094313"/>
    </source>
</evidence>
<keyword evidence="6" id="KW-1185">Reference proteome</keyword>
<organism evidence="5 6">
    <name type="scientific">Pedobacter steynii</name>
    <dbReference type="NCBI Taxonomy" id="430522"/>
    <lineage>
        <taxon>Bacteria</taxon>
        <taxon>Pseudomonadati</taxon>
        <taxon>Bacteroidota</taxon>
        <taxon>Sphingobacteriia</taxon>
        <taxon>Sphingobacteriales</taxon>
        <taxon>Sphingobacteriaceae</taxon>
        <taxon>Pedobacter</taxon>
    </lineage>
</organism>
<dbReference type="SUPFAM" id="SSF46689">
    <property type="entry name" value="Homeodomain-like"/>
    <property type="match status" value="2"/>
</dbReference>
<keyword evidence="3" id="KW-0804">Transcription</keyword>
<proteinExistence type="predicted"/>
<evidence type="ECO:0000259" key="4">
    <source>
        <dbReference type="PROSITE" id="PS01124"/>
    </source>
</evidence>
<dbReference type="EMBL" id="CP017141">
    <property type="protein sequence ID" value="AOM80152.1"/>
    <property type="molecule type" value="Genomic_DNA"/>
</dbReference>
<name>A0A1D7QNA2_9SPHI</name>
<evidence type="ECO:0000256" key="3">
    <source>
        <dbReference type="ARBA" id="ARBA00023163"/>
    </source>
</evidence>
<dbReference type="GO" id="GO:0003700">
    <property type="term" value="F:DNA-binding transcription factor activity"/>
    <property type="evidence" value="ECO:0007669"/>
    <property type="project" value="InterPro"/>
</dbReference>
<keyword evidence="1" id="KW-0805">Transcription regulation</keyword>
<dbReference type="PANTHER" id="PTHR47893:SF1">
    <property type="entry name" value="REGULATORY PROTEIN PCHR"/>
    <property type="match status" value="1"/>
</dbReference>